<dbReference type="SUPFAM" id="SSF55781">
    <property type="entry name" value="GAF domain-like"/>
    <property type="match status" value="1"/>
</dbReference>
<dbReference type="InterPro" id="IPR001789">
    <property type="entry name" value="Sig_transdc_resp-reg_receiver"/>
</dbReference>
<sequence>MAKGGKILVAEDDAEARELLMLSLADGDYDLLQAADGIEALHLLRTEHPDLLITDIVMPRMDGYELVRKLRQDESMSSTPVIFCSASYHEREVREMARSLGVRSTLSKPYDLEIVRETVNAALATKPPAATGGPPALIEDGGAQERLSALVTFSRRVFGQTDPAVILESTCDAARDILLAQVAQLVIVSDDGSRQVTTSSGLSGEEMERLLSSRMYRDMVQSLESGGSALYPMSPDESVANDGAPQRGDFVSMLGVPIASVTKSYGYLCVLNRIGLPGFTEEDLAVARAIAAQVAVAYENALQHQALQDEIDRRAEMESEIRRLNQDLEKRVAERTAELEIANRELEAFSYSVAHDLRAPLRLIHAHVQMLREHKGPPGAREPTIHMEQIQRGAKEMSALIDGLLALSRVSHVEMRREPCSLDNLVKHAVDRVSQEAQGREIEWRLHPLPAASCDPELMQQVFANLIGNAVKYSRPRAKPVIEIGSGVVSESDTGTTAAPGERYIYVRDNGVGFDMRYARKLFGVFQRLHRQDEFEGTGIGLATVSRIVERHGGTIWAEASPGRGAEFRFTLRGMD</sequence>
<keyword evidence="4" id="KW-0808">Transferase</keyword>
<keyword evidence="3 6" id="KW-0597">Phosphoprotein</keyword>
<dbReference type="RefSeq" id="WP_161814763.1">
    <property type="nucleotide sequence ID" value="NZ_BLJN01000005.1"/>
</dbReference>
<dbReference type="PROSITE" id="PS50110">
    <property type="entry name" value="RESPONSE_REGULATORY"/>
    <property type="match status" value="1"/>
</dbReference>
<protein>
    <recommendedName>
        <fullName evidence="2">histidine kinase</fullName>
        <ecNumber evidence="2">2.7.13.3</ecNumber>
    </recommendedName>
</protein>
<comment type="catalytic activity">
    <reaction evidence="1">
        <text>ATP + protein L-histidine = ADP + protein N-phospho-L-histidine.</text>
        <dbReference type="EC" id="2.7.13.3"/>
    </reaction>
</comment>
<reference evidence="11" key="1">
    <citation type="submission" date="2020-01" db="EMBL/GenBank/DDBJ databases">
        <title>'Steroidobacter agaridevorans' sp. nov., agar-degrading bacteria isolated from rhizosphere soils.</title>
        <authorList>
            <person name="Ikenaga M."/>
            <person name="Kataoka M."/>
            <person name="Murouchi A."/>
            <person name="Katsuragi S."/>
            <person name="Sakai M."/>
        </authorList>
    </citation>
    <scope>NUCLEOTIDE SEQUENCE [LARGE SCALE GENOMIC DNA]</scope>
    <source>
        <strain evidence="11">YU21-B</strain>
    </source>
</reference>
<evidence type="ECO:0000256" key="7">
    <source>
        <dbReference type="SAM" id="Coils"/>
    </source>
</evidence>
<dbReference type="InterPro" id="IPR011006">
    <property type="entry name" value="CheY-like_superfamily"/>
</dbReference>
<dbReference type="FunFam" id="3.30.565.10:FF:000006">
    <property type="entry name" value="Sensor histidine kinase WalK"/>
    <property type="match status" value="1"/>
</dbReference>
<dbReference type="CDD" id="cd00156">
    <property type="entry name" value="REC"/>
    <property type="match status" value="1"/>
</dbReference>
<dbReference type="SUPFAM" id="SSF55874">
    <property type="entry name" value="ATPase domain of HSP90 chaperone/DNA topoisomerase II/histidine kinase"/>
    <property type="match status" value="1"/>
</dbReference>
<evidence type="ECO:0000256" key="4">
    <source>
        <dbReference type="ARBA" id="ARBA00022679"/>
    </source>
</evidence>
<dbReference type="SUPFAM" id="SSF52172">
    <property type="entry name" value="CheY-like"/>
    <property type="match status" value="1"/>
</dbReference>
<evidence type="ECO:0000259" key="9">
    <source>
        <dbReference type="PROSITE" id="PS50110"/>
    </source>
</evidence>
<dbReference type="InterPro" id="IPR050351">
    <property type="entry name" value="BphY/WalK/GraS-like"/>
</dbReference>
<dbReference type="SUPFAM" id="SSF47384">
    <property type="entry name" value="Homodimeric domain of signal transducing histidine kinase"/>
    <property type="match status" value="1"/>
</dbReference>
<dbReference type="PRINTS" id="PR00344">
    <property type="entry name" value="BCTRLSENSOR"/>
</dbReference>
<gene>
    <name evidence="10" type="ORF">GCM10011487_51620</name>
</gene>
<dbReference type="Proteomes" id="UP000445000">
    <property type="component" value="Unassembled WGS sequence"/>
</dbReference>
<dbReference type="Pfam" id="PF00512">
    <property type="entry name" value="HisKA"/>
    <property type="match status" value="1"/>
</dbReference>
<name>A0A829YK16_9GAMM</name>
<dbReference type="Pfam" id="PF13185">
    <property type="entry name" value="GAF_2"/>
    <property type="match status" value="1"/>
</dbReference>
<feature type="modified residue" description="4-aspartylphosphate" evidence="6">
    <location>
        <position position="55"/>
    </location>
</feature>
<dbReference type="GO" id="GO:0005886">
    <property type="term" value="C:plasma membrane"/>
    <property type="evidence" value="ECO:0007669"/>
    <property type="project" value="UniProtKB-ARBA"/>
</dbReference>
<proteinExistence type="predicted"/>
<evidence type="ECO:0000256" key="2">
    <source>
        <dbReference type="ARBA" id="ARBA00012438"/>
    </source>
</evidence>
<dbReference type="Gene3D" id="3.30.450.40">
    <property type="match status" value="1"/>
</dbReference>
<dbReference type="AlphaFoldDB" id="A0A829YK16"/>
<keyword evidence="11" id="KW-1185">Reference proteome</keyword>
<dbReference type="InterPro" id="IPR003594">
    <property type="entry name" value="HATPase_dom"/>
</dbReference>
<dbReference type="InterPro" id="IPR036097">
    <property type="entry name" value="HisK_dim/P_sf"/>
</dbReference>
<dbReference type="SMART" id="SM00388">
    <property type="entry name" value="HisKA"/>
    <property type="match status" value="1"/>
</dbReference>
<keyword evidence="5" id="KW-0418">Kinase</keyword>
<dbReference type="InterPro" id="IPR003661">
    <property type="entry name" value="HisK_dim/P_dom"/>
</dbReference>
<dbReference type="Gene3D" id="3.30.565.10">
    <property type="entry name" value="Histidine kinase-like ATPase, C-terminal domain"/>
    <property type="match status" value="1"/>
</dbReference>
<dbReference type="SMART" id="SM00065">
    <property type="entry name" value="GAF"/>
    <property type="match status" value="1"/>
</dbReference>
<feature type="domain" description="Response regulatory" evidence="9">
    <location>
        <begin position="6"/>
        <end position="123"/>
    </location>
</feature>
<accession>A0A829YK16</accession>
<dbReference type="PROSITE" id="PS50109">
    <property type="entry name" value="HIS_KIN"/>
    <property type="match status" value="1"/>
</dbReference>
<dbReference type="SMART" id="SM00387">
    <property type="entry name" value="HATPase_c"/>
    <property type="match status" value="1"/>
</dbReference>
<dbReference type="EMBL" id="BLJN01000005">
    <property type="protein sequence ID" value="GFE83162.1"/>
    <property type="molecule type" value="Genomic_DNA"/>
</dbReference>
<evidence type="ECO:0000256" key="1">
    <source>
        <dbReference type="ARBA" id="ARBA00000085"/>
    </source>
</evidence>
<feature type="domain" description="Histidine kinase" evidence="8">
    <location>
        <begin position="352"/>
        <end position="576"/>
    </location>
</feature>
<evidence type="ECO:0000313" key="10">
    <source>
        <dbReference type="EMBL" id="GFE83162.1"/>
    </source>
</evidence>
<evidence type="ECO:0000256" key="5">
    <source>
        <dbReference type="ARBA" id="ARBA00022777"/>
    </source>
</evidence>
<dbReference type="InterPro" id="IPR029016">
    <property type="entry name" value="GAF-like_dom_sf"/>
</dbReference>
<dbReference type="GO" id="GO:0000156">
    <property type="term" value="F:phosphorelay response regulator activity"/>
    <property type="evidence" value="ECO:0007669"/>
    <property type="project" value="TreeGrafter"/>
</dbReference>
<evidence type="ECO:0000256" key="3">
    <source>
        <dbReference type="ARBA" id="ARBA00022553"/>
    </source>
</evidence>
<comment type="caution">
    <text evidence="10">The sequence shown here is derived from an EMBL/GenBank/DDBJ whole genome shotgun (WGS) entry which is preliminary data.</text>
</comment>
<dbReference type="SMART" id="SM00448">
    <property type="entry name" value="REC"/>
    <property type="match status" value="1"/>
</dbReference>
<evidence type="ECO:0000256" key="6">
    <source>
        <dbReference type="PROSITE-ProRule" id="PRU00169"/>
    </source>
</evidence>
<dbReference type="Gene3D" id="1.10.287.130">
    <property type="match status" value="1"/>
</dbReference>
<dbReference type="Pfam" id="PF02518">
    <property type="entry name" value="HATPase_c"/>
    <property type="match status" value="1"/>
</dbReference>
<organism evidence="10 11">
    <name type="scientific">Steroidobacter agaridevorans</name>
    <dbReference type="NCBI Taxonomy" id="2695856"/>
    <lineage>
        <taxon>Bacteria</taxon>
        <taxon>Pseudomonadati</taxon>
        <taxon>Pseudomonadota</taxon>
        <taxon>Gammaproteobacteria</taxon>
        <taxon>Steroidobacterales</taxon>
        <taxon>Steroidobacteraceae</taxon>
        <taxon>Steroidobacter</taxon>
    </lineage>
</organism>
<dbReference type="InterPro" id="IPR036890">
    <property type="entry name" value="HATPase_C_sf"/>
</dbReference>
<dbReference type="PANTHER" id="PTHR42878:SF15">
    <property type="entry name" value="BACTERIOPHYTOCHROME"/>
    <property type="match status" value="1"/>
</dbReference>
<dbReference type="EC" id="2.7.13.3" evidence="2"/>
<evidence type="ECO:0000259" key="8">
    <source>
        <dbReference type="PROSITE" id="PS50109"/>
    </source>
</evidence>
<evidence type="ECO:0000313" key="11">
    <source>
        <dbReference type="Proteomes" id="UP000445000"/>
    </source>
</evidence>
<dbReference type="GO" id="GO:0030295">
    <property type="term" value="F:protein kinase activator activity"/>
    <property type="evidence" value="ECO:0007669"/>
    <property type="project" value="TreeGrafter"/>
</dbReference>
<dbReference type="PANTHER" id="PTHR42878">
    <property type="entry name" value="TWO-COMPONENT HISTIDINE KINASE"/>
    <property type="match status" value="1"/>
</dbReference>
<dbReference type="Gene3D" id="3.40.50.2300">
    <property type="match status" value="1"/>
</dbReference>
<dbReference type="GO" id="GO:0007234">
    <property type="term" value="P:osmosensory signaling via phosphorelay pathway"/>
    <property type="evidence" value="ECO:0007669"/>
    <property type="project" value="TreeGrafter"/>
</dbReference>
<dbReference type="InterPro" id="IPR004358">
    <property type="entry name" value="Sig_transdc_His_kin-like_C"/>
</dbReference>
<dbReference type="CDD" id="cd00082">
    <property type="entry name" value="HisKA"/>
    <property type="match status" value="1"/>
</dbReference>
<keyword evidence="7" id="KW-0175">Coiled coil</keyword>
<dbReference type="GO" id="GO:0000155">
    <property type="term" value="F:phosphorelay sensor kinase activity"/>
    <property type="evidence" value="ECO:0007669"/>
    <property type="project" value="InterPro"/>
</dbReference>
<dbReference type="Pfam" id="PF00072">
    <property type="entry name" value="Response_reg"/>
    <property type="match status" value="1"/>
</dbReference>
<dbReference type="InterPro" id="IPR003018">
    <property type="entry name" value="GAF"/>
</dbReference>
<dbReference type="InterPro" id="IPR005467">
    <property type="entry name" value="His_kinase_dom"/>
</dbReference>
<feature type="coiled-coil region" evidence="7">
    <location>
        <begin position="307"/>
        <end position="345"/>
    </location>
</feature>